<proteinExistence type="predicted"/>
<evidence type="ECO:0000313" key="6">
    <source>
        <dbReference type="EMBL" id="AXY24568.1"/>
    </source>
</evidence>
<gene>
    <name evidence="6" type="ORF">CL176_00175</name>
</gene>
<feature type="transmembrane region" description="Helical" evidence="5">
    <location>
        <begin position="129"/>
        <end position="147"/>
    </location>
</feature>
<dbReference type="Pfam" id="PF02659">
    <property type="entry name" value="Mntp"/>
    <property type="match status" value="1"/>
</dbReference>
<protein>
    <recommendedName>
        <fullName evidence="8">Manganese efflux pump MntP</fullName>
    </recommendedName>
</protein>
<keyword evidence="2 5" id="KW-0812">Transmembrane</keyword>
<dbReference type="InterPro" id="IPR003810">
    <property type="entry name" value="Mntp/YtaF"/>
</dbReference>
<sequence length="175" mass="19458">MNLDVFYWMTHQGAKLAQVKPGPVILSGIFIGTWQILVLYVTQGLNDHMIGHATLNQISEQVLSTFVPLLYLALGMYFLHRGSKVDELDEVAHDSFDLKVLSRVAGRTSVDASFIGLALALSSYQVKVFFPYIFAFSVLAVILGVYYGRYYGQDNQRKSLTIAGILFILMGVSIV</sequence>
<evidence type="ECO:0000256" key="1">
    <source>
        <dbReference type="ARBA" id="ARBA00022475"/>
    </source>
</evidence>
<evidence type="ECO:0008006" key="8">
    <source>
        <dbReference type="Google" id="ProtNLM"/>
    </source>
</evidence>
<evidence type="ECO:0000256" key="2">
    <source>
        <dbReference type="ARBA" id="ARBA00022692"/>
    </source>
</evidence>
<dbReference type="RefSeq" id="WP_118989492.1">
    <property type="nucleotide sequence ID" value="NZ_CP023434.1"/>
</dbReference>
<feature type="transmembrane region" description="Helical" evidence="5">
    <location>
        <begin position="24"/>
        <end position="41"/>
    </location>
</feature>
<dbReference type="KEGG" id="abae:CL176_00175"/>
<feature type="transmembrane region" description="Helical" evidence="5">
    <location>
        <begin position="62"/>
        <end position="80"/>
    </location>
</feature>
<evidence type="ECO:0000256" key="4">
    <source>
        <dbReference type="ARBA" id="ARBA00023136"/>
    </source>
</evidence>
<dbReference type="EMBL" id="CP023434">
    <property type="protein sequence ID" value="AXY24568.1"/>
    <property type="molecule type" value="Genomic_DNA"/>
</dbReference>
<keyword evidence="4 5" id="KW-0472">Membrane</keyword>
<name>A0A347WHL1_9LACT</name>
<keyword evidence="3 5" id="KW-1133">Transmembrane helix</keyword>
<dbReference type="AlphaFoldDB" id="A0A347WHL1"/>
<organism evidence="6 7">
    <name type="scientific">Suicoccus acidiformans</name>
    <dbReference type="NCBI Taxonomy" id="2036206"/>
    <lineage>
        <taxon>Bacteria</taxon>
        <taxon>Bacillati</taxon>
        <taxon>Bacillota</taxon>
        <taxon>Bacilli</taxon>
        <taxon>Lactobacillales</taxon>
        <taxon>Aerococcaceae</taxon>
        <taxon>Suicoccus</taxon>
    </lineage>
</organism>
<evidence type="ECO:0000313" key="7">
    <source>
        <dbReference type="Proteomes" id="UP000263232"/>
    </source>
</evidence>
<accession>A0A347WHL1</accession>
<reference evidence="6 7" key="1">
    <citation type="submission" date="2017-09" db="EMBL/GenBank/DDBJ databases">
        <title>Complete genome sequence of Oxytococcus suis strain ZY16052.</title>
        <authorList>
            <person name="Li F."/>
        </authorList>
    </citation>
    <scope>NUCLEOTIDE SEQUENCE [LARGE SCALE GENOMIC DNA]</scope>
    <source>
        <strain evidence="6 7">ZY16052</strain>
    </source>
</reference>
<keyword evidence="1" id="KW-1003">Cell membrane</keyword>
<evidence type="ECO:0000256" key="3">
    <source>
        <dbReference type="ARBA" id="ARBA00022989"/>
    </source>
</evidence>
<dbReference type="Proteomes" id="UP000263232">
    <property type="component" value="Chromosome"/>
</dbReference>
<evidence type="ECO:0000256" key="5">
    <source>
        <dbReference type="SAM" id="Phobius"/>
    </source>
</evidence>
<keyword evidence="7" id="KW-1185">Reference proteome</keyword>